<keyword evidence="3" id="KW-1003">Cell membrane</keyword>
<gene>
    <name evidence="9" type="ORF">GXN74_05965</name>
</gene>
<keyword evidence="2 7" id="KW-0813">Transport</keyword>
<evidence type="ECO:0000256" key="4">
    <source>
        <dbReference type="ARBA" id="ARBA00022692"/>
    </source>
</evidence>
<dbReference type="Proteomes" id="UP000461585">
    <property type="component" value="Unassembled WGS sequence"/>
</dbReference>
<feature type="transmembrane region" description="Helical" evidence="7">
    <location>
        <begin position="9"/>
        <end position="30"/>
    </location>
</feature>
<evidence type="ECO:0000256" key="2">
    <source>
        <dbReference type="ARBA" id="ARBA00022448"/>
    </source>
</evidence>
<feature type="transmembrane region" description="Helical" evidence="7">
    <location>
        <begin position="241"/>
        <end position="262"/>
    </location>
</feature>
<evidence type="ECO:0000256" key="7">
    <source>
        <dbReference type="RuleBase" id="RU363032"/>
    </source>
</evidence>
<evidence type="ECO:0000256" key="6">
    <source>
        <dbReference type="ARBA" id="ARBA00023136"/>
    </source>
</evidence>
<dbReference type="GO" id="GO:0055085">
    <property type="term" value="P:transmembrane transport"/>
    <property type="evidence" value="ECO:0007669"/>
    <property type="project" value="InterPro"/>
</dbReference>
<comment type="similarity">
    <text evidence="7">Belongs to the binding-protein-dependent transport system permease family.</text>
</comment>
<accession>A0A7X5HV96</accession>
<keyword evidence="10" id="KW-1185">Reference proteome</keyword>
<dbReference type="Gene3D" id="1.10.3720.10">
    <property type="entry name" value="MetI-like"/>
    <property type="match status" value="1"/>
</dbReference>
<name>A0A7X5HV96_9FIRM</name>
<dbReference type="InterPro" id="IPR000515">
    <property type="entry name" value="MetI-like"/>
</dbReference>
<keyword evidence="5 7" id="KW-1133">Transmembrane helix</keyword>
<sequence>MRKRKLRLGLLELFGILLALLYISPFYIVFANSVKTKKDILTNTIGLPVSIALENFPMAMEKMDFLQAFTNSAFITTVSLAGLVLFSSMAAWVLVRNKTRISGAVFMLFVLAMLIPFQAVMLPLVDLFGANKLDLLNSRMGIIFMYLGFGSSMSIFLFHGFVKGIPVDLENAAYMDGCNVFQVFYHIILPLIKPISITVAILNGIWIWNDFLLPSLVLQEKSVRTIPLAAQYFFGAYSKDWHYAMAALTLAIIPVVIFYVIAQKQIIKGTISGALK</sequence>
<evidence type="ECO:0000313" key="10">
    <source>
        <dbReference type="Proteomes" id="UP000461585"/>
    </source>
</evidence>
<dbReference type="PROSITE" id="PS50928">
    <property type="entry name" value="ABC_TM1"/>
    <property type="match status" value="1"/>
</dbReference>
<evidence type="ECO:0000259" key="8">
    <source>
        <dbReference type="PROSITE" id="PS50928"/>
    </source>
</evidence>
<dbReference type="CDD" id="cd06261">
    <property type="entry name" value="TM_PBP2"/>
    <property type="match status" value="1"/>
</dbReference>
<feature type="transmembrane region" description="Helical" evidence="7">
    <location>
        <begin position="142"/>
        <end position="162"/>
    </location>
</feature>
<keyword evidence="6 7" id="KW-0472">Membrane</keyword>
<dbReference type="EMBL" id="JAAEEH010000012">
    <property type="protein sequence ID" value="NDL67282.1"/>
    <property type="molecule type" value="Genomic_DNA"/>
</dbReference>
<organism evidence="9 10">
    <name type="scientific">Anaerotalea alkaliphila</name>
    <dbReference type="NCBI Taxonomy" id="2662126"/>
    <lineage>
        <taxon>Bacteria</taxon>
        <taxon>Bacillati</taxon>
        <taxon>Bacillota</taxon>
        <taxon>Clostridia</taxon>
        <taxon>Eubacteriales</taxon>
        <taxon>Anaerotalea</taxon>
    </lineage>
</organism>
<reference evidence="9 10" key="1">
    <citation type="submission" date="2020-01" db="EMBL/GenBank/DDBJ databases">
        <title>Anaeroalcalibacter tamaniensis gen. nov., sp. nov., moderately halophilic strictly anaerobic fermenter bacterium from mud volcano of Taman peninsula.</title>
        <authorList>
            <person name="Frolova A."/>
            <person name="Merkel A.Y."/>
            <person name="Slobodkin A.I."/>
        </authorList>
    </citation>
    <scope>NUCLEOTIDE SEQUENCE [LARGE SCALE GENOMIC DNA]</scope>
    <source>
        <strain evidence="9 10">F-3ap</strain>
    </source>
</reference>
<feature type="transmembrane region" description="Helical" evidence="7">
    <location>
        <begin position="183"/>
        <end position="208"/>
    </location>
</feature>
<evidence type="ECO:0000256" key="3">
    <source>
        <dbReference type="ARBA" id="ARBA00022475"/>
    </source>
</evidence>
<dbReference type="GO" id="GO:0005886">
    <property type="term" value="C:plasma membrane"/>
    <property type="evidence" value="ECO:0007669"/>
    <property type="project" value="UniProtKB-SubCell"/>
</dbReference>
<dbReference type="SUPFAM" id="SSF161098">
    <property type="entry name" value="MetI-like"/>
    <property type="match status" value="1"/>
</dbReference>
<comment type="subcellular location">
    <subcellularLocation>
        <location evidence="1 7">Cell membrane</location>
        <topology evidence="1 7">Multi-pass membrane protein</topology>
    </subcellularLocation>
</comment>
<evidence type="ECO:0000256" key="1">
    <source>
        <dbReference type="ARBA" id="ARBA00004651"/>
    </source>
</evidence>
<comment type="caution">
    <text evidence="9">The sequence shown here is derived from an EMBL/GenBank/DDBJ whole genome shotgun (WGS) entry which is preliminary data.</text>
</comment>
<dbReference type="RefSeq" id="WP_162370006.1">
    <property type="nucleotide sequence ID" value="NZ_JAAEEH010000012.1"/>
</dbReference>
<evidence type="ECO:0000313" key="9">
    <source>
        <dbReference type="EMBL" id="NDL67282.1"/>
    </source>
</evidence>
<evidence type="ECO:0000256" key="5">
    <source>
        <dbReference type="ARBA" id="ARBA00022989"/>
    </source>
</evidence>
<dbReference type="InterPro" id="IPR035906">
    <property type="entry name" value="MetI-like_sf"/>
</dbReference>
<protein>
    <submittedName>
        <fullName evidence="9">Carbohydrate ABC transporter permease</fullName>
    </submittedName>
</protein>
<feature type="transmembrane region" description="Helical" evidence="7">
    <location>
        <begin position="73"/>
        <end position="94"/>
    </location>
</feature>
<dbReference type="AlphaFoldDB" id="A0A7X5HV96"/>
<feature type="transmembrane region" description="Helical" evidence="7">
    <location>
        <begin position="101"/>
        <end position="122"/>
    </location>
</feature>
<keyword evidence="4 7" id="KW-0812">Transmembrane</keyword>
<dbReference type="Pfam" id="PF00528">
    <property type="entry name" value="BPD_transp_1"/>
    <property type="match status" value="1"/>
</dbReference>
<proteinExistence type="inferred from homology"/>
<dbReference type="PANTHER" id="PTHR43744">
    <property type="entry name" value="ABC TRANSPORTER PERMEASE PROTEIN MG189-RELATED-RELATED"/>
    <property type="match status" value="1"/>
</dbReference>
<dbReference type="PANTHER" id="PTHR43744:SF3">
    <property type="entry name" value="LACTOSE TRANSPORT SYSTEM PERMEASE PROTEIN LACG"/>
    <property type="match status" value="1"/>
</dbReference>
<feature type="domain" description="ABC transmembrane type-1" evidence="8">
    <location>
        <begin position="69"/>
        <end position="262"/>
    </location>
</feature>